<dbReference type="GO" id="GO:0006261">
    <property type="term" value="P:DNA-templated DNA replication"/>
    <property type="evidence" value="ECO:0007669"/>
    <property type="project" value="UniProtKB-UniRule"/>
</dbReference>
<evidence type="ECO:0000256" key="2">
    <source>
        <dbReference type="ARBA" id="ARBA00012417"/>
    </source>
</evidence>
<dbReference type="PANTHER" id="PTHR10133">
    <property type="entry name" value="DNA POLYMERASE I"/>
    <property type="match status" value="1"/>
</dbReference>
<evidence type="ECO:0000256" key="5">
    <source>
        <dbReference type="ARBA" id="ARBA00022695"/>
    </source>
</evidence>
<evidence type="ECO:0000313" key="22">
    <source>
        <dbReference type="Proteomes" id="UP000320857"/>
    </source>
</evidence>
<evidence type="ECO:0000259" key="20">
    <source>
        <dbReference type="SMART" id="SM00482"/>
    </source>
</evidence>
<dbReference type="GO" id="GO:0003887">
    <property type="term" value="F:DNA-directed DNA polymerase activity"/>
    <property type="evidence" value="ECO:0007669"/>
    <property type="project" value="UniProtKB-UniRule"/>
</dbReference>
<evidence type="ECO:0000256" key="12">
    <source>
        <dbReference type="ARBA" id="ARBA00023125"/>
    </source>
</evidence>
<dbReference type="InterPro" id="IPR029060">
    <property type="entry name" value="PIN-like_dom_sf"/>
</dbReference>
<keyword evidence="12 17" id="KW-0238">DNA-binding</keyword>
<dbReference type="Gene3D" id="3.40.50.1010">
    <property type="entry name" value="5'-nuclease"/>
    <property type="match status" value="1"/>
</dbReference>
<dbReference type="Pfam" id="PF02739">
    <property type="entry name" value="5_3_exonuc_N"/>
    <property type="match status" value="1"/>
</dbReference>
<evidence type="ECO:0000256" key="17">
    <source>
        <dbReference type="RuleBase" id="RU004460"/>
    </source>
</evidence>
<dbReference type="InterPro" id="IPR020045">
    <property type="entry name" value="DNA_polI_H3TH"/>
</dbReference>
<dbReference type="CDD" id="cd08637">
    <property type="entry name" value="DNA_pol_A_pol_I_C"/>
    <property type="match status" value="1"/>
</dbReference>
<dbReference type="InterPro" id="IPR002421">
    <property type="entry name" value="5-3_exonuclease"/>
</dbReference>
<evidence type="ECO:0000256" key="16">
    <source>
        <dbReference type="NCBIfam" id="TIGR00593"/>
    </source>
</evidence>
<dbReference type="Proteomes" id="UP000320857">
    <property type="component" value="Unassembled WGS sequence"/>
</dbReference>
<keyword evidence="7" id="KW-0540">Nuclease</keyword>
<keyword evidence="10 17" id="KW-0269">Exonuclease</keyword>
<dbReference type="CDD" id="cd06140">
    <property type="entry name" value="DNA_polA_I_Bacillus_like_exo"/>
    <property type="match status" value="1"/>
</dbReference>
<comment type="catalytic activity">
    <reaction evidence="14 17">
        <text>DNA(n) + a 2'-deoxyribonucleoside 5'-triphosphate = DNA(n+1) + diphosphate</text>
        <dbReference type="Rhea" id="RHEA:22508"/>
        <dbReference type="Rhea" id="RHEA-COMP:17339"/>
        <dbReference type="Rhea" id="RHEA-COMP:17340"/>
        <dbReference type="ChEBI" id="CHEBI:33019"/>
        <dbReference type="ChEBI" id="CHEBI:61560"/>
        <dbReference type="ChEBI" id="CHEBI:173112"/>
        <dbReference type="EC" id="2.7.7.7"/>
    </reaction>
</comment>
<dbReference type="InterPro" id="IPR036397">
    <property type="entry name" value="RNaseH_sf"/>
</dbReference>
<keyword evidence="9 17" id="KW-0378">Hydrolase</keyword>
<evidence type="ECO:0000256" key="4">
    <source>
        <dbReference type="ARBA" id="ARBA00022679"/>
    </source>
</evidence>
<dbReference type="SUPFAM" id="SSF88723">
    <property type="entry name" value="PIN domain-like"/>
    <property type="match status" value="1"/>
</dbReference>
<dbReference type="InterPro" id="IPR054690">
    <property type="entry name" value="DNA_polI_exonuclease"/>
</dbReference>
<evidence type="ECO:0000256" key="7">
    <source>
        <dbReference type="ARBA" id="ARBA00022722"/>
    </source>
</evidence>
<evidence type="ECO:0000256" key="3">
    <source>
        <dbReference type="ARBA" id="ARBA00020311"/>
    </source>
</evidence>
<evidence type="ECO:0000256" key="14">
    <source>
        <dbReference type="ARBA" id="ARBA00049244"/>
    </source>
</evidence>
<dbReference type="InterPro" id="IPR036279">
    <property type="entry name" value="5-3_exonuclease_C_sf"/>
</dbReference>
<evidence type="ECO:0000256" key="6">
    <source>
        <dbReference type="ARBA" id="ARBA00022705"/>
    </source>
</evidence>
<keyword evidence="4 17" id="KW-0808">Transferase</keyword>
<dbReference type="InterPro" id="IPR008918">
    <property type="entry name" value="HhH2"/>
</dbReference>
<accession>A0A5P0YSY1</accession>
<comment type="similarity">
    <text evidence="1 17">Belongs to the DNA polymerase type-A family.</text>
</comment>
<dbReference type="Gene3D" id="3.30.420.10">
    <property type="entry name" value="Ribonuclease H-like superfamily/Ribonuclease H"/>
    <property type="match status" value="1"/>
</dbReference>
<dbReference type="FunFam" id="1.10.150.20:FF:000003">
    <property type="entry name" value="DNA polymerase I"/>
    <property type="match status" value="1"/>
</dbReference>
<dbReference type="GO" id="GO:0008409">
    <property type="term" value="F:5'-3' exonuclease activity"/>
    <property type="evidence" value="ECO:0007669"/>
    <property type="project" value="UniProtKB-UniRule"/>
</dbReference>
<protein>
    <recommendedName>
        <fullName evidence="3 16">DNA polymerase I</fullName>
        <ecNumber evidence="2 16">2.7.7.7</ecNumber>
    </recommendedName>
</protein>
<dbReference type="Gene3D" id="1.10.150.20">
    <property type="entry name" value="5' to 3' exonuclease, C-terminal subdomain"/>
    <property type="match status" value="2"/>
</dbReference>
<dbReference type="PRINTS" id="PR00868">
    <property type="entry name" value="DNAPOLI"/>
</dbReference>
<dbReference type="CDD" id="cd09859">
    <property type="entry name" value="PIN_53EXO"/>
    <property type="match status" value="1"/>
</dbReference>
<dbReference type="SUPFAM" id="SSF56672">
    <property type="entry name" value="DNA/RNA polymerases"/>
    <property type="match status" value="1"/>
</dbReference>
<feature type="domain" description="DNA-directed DNA polymerase family A palm" evidence="20">
    <location>
        <begin position="672"/>
        <end position="879"/>
    </location>
</feature>
<keyword evidence="5 17" id="KW-0548">Nucleotidyltransferase</keyword>
<dbReference type="SMART" id="SM00482">
    <property type="entry name" value="POLAc"/>
    <property type="match status" value="1"/>
</dbReference>
<dbReference type="FunFam" id="1.20.1060.10:FF:000001">
    <property type="entry name" value="DNA polymerase I"/>
    <property type="match status" value="1"/>
</dbReference>
<dbReference type="EMBL" id="VJYK02000164">
    <property type="protein sequence ID" value="MQS03388.1"/>
    <property type="molecule type" value="Genomic_DNA"/>
</dbReference>
<keyword evidence="6 17" id="KW-0235">DNA replication</keyword>
<feature type="compositionally biased region" description="Low complexity" evidence="18">
    <location>
        <begin position="11"/>
        <end position="23"/>
    </location>
</feature>
<dbReference type="SUPFAM" id="SSF47807">
    <property type="entry name" value="5' to 3' exonuclease, C-terminal subdomain"/>
    <property type="match status" value="1"/>
</dbReference>
<dbReference type="Gene3D" id="1.20.1060.10">
    <property type="entry name" value="Taq DNA Polymerase, Chain T, domain 4"/>
    <property type="match status" value="1"/>
</dbReference>
<name>A0A5P0YSY1_9ACTN</name>
<gene>
    <name evidence="17 21" type="primary">polA</name>
    <name evidence="21" type="ORF">FNX44_016215</name>
</gene>
<proteinExistence type="inferred from homology"/>
<dbReference type="InterPro" id="IPR043502">
    <property type="entry name" value="DNA/RNA_pol_sf"/>
</dbReference>
<evidence type="ECO:0000259" key="19">
    <source>
        <dbReference type="SMART" id="SM00475"/>
    </source>
</evidence>
<keyword evidence="11 17" id="KW-0239">DNA-directed DNA polymerase</keyword>
<evidence type="ECO:0000256" key="10">
    <source>
        <dbReference type="ARBA" id="ARBA00022839"/>
    </source>
</evidence>
<dbReference type="NCBIfam" id="NF004397">
    <property type="entry name" value="PRK05755.1"/>
    <property type="match status" value="1"/>
</dbReference>
<dbReference type="SUPFAM" id="SSF53098">
    <property type="entry name" value="Ribonuclease H-like"/>
    <property type="match status" value="1"/>
</dbReference>
<dbReference type="GO" id="GO:0006302">
    <property type="term" value="P:double-strand break repair"/>
    <property type="evidence" value="ECO:0007669"/>
    <property type="project" value="TreeGrafter"/>
</dbReference>
<keyword evidence="8 17" id="KW-0227">DNA damage</keyword>
<dbReference type="NCBIfam" id="TIGR00593">
    <property type="entry name" value="pola"/>
    <property type="match status" value="1"/>
</dbReference>
<comment type="function">
    <text evidence="17">In addition to polymerase activity, this DNA polymerase exhibits 5'-3' exonuclease activity.</text>
</comment>
<evidence type="ECO:0000256" key="8">
    <source>
        <dbReference type="ARBA" id="ARBA00022763"/>
    </source>
</evidence>
<dbReference type="InterPro" id="IPR018320">
    <property type="entry name" value="DNA_polymerase_1"/>
</dbReference>
<dbReference type="AlphaFoldDB" id="A0A5P0YSY1"/>
<evidence type="ECO:0000256" key="13">
    <source>
        <dbReference type="ARBA" id="ARBA00023204"/>
    </source>
</evidence>
<dbReference type="EC" id="2.7.7.7" evidence="2 16"/>
<dbReference type="InterPro" id="IPR001098">
    <property type="entry name" value="DNA-dir_DNA_pol_A_palm_dom"/>
</dbReference>
<keyword evidence="22" id="KW-1185">Reference proteome</keyword>
<dbReference type="PANTHER" id="PTHR10133:SF27">
    <property type="entry name" value="DNA POLYMERASE NU"/>
    <property type="match status" value="1"/>
</dbReference>
<dbReference type="InterPro" id="IPR012337">
    <property type="entry name" value="RNaseH-like_sf"/>
</dbReference>
<dbReference type="FunFam" id="3.40.50.1010:FF:000001">
    <property type="entry name" value="DNA polymerase I"/>
    <property type="match status" value="1"/>
</dbReference>
<evidence type="ECO:0000256" key="18">
    <source>
        <dbReference type="SAM" id="MobiDB-lite"/>
    </source>
</evidence>
<dbReference type="InterPro" id="IPR020046">
    <property type="entry name" value="5-3_exonucl_a-hlix_arch_N"/>
</dbReference>
<evidence type="ECO:0000313" key="21">
    <source>
        <dbReference type="EMBL" id="MQS03388.1"/>
    </source>
</evidence>
<dbReference type="Pfam" id="PF01367">
    <property type="entry name" value="5_3_exonuc"/>
    <property type="match status" value="1"/>
</dbReference>
<dbReference type="CDD" id="cd09898">
    <property type="entry name" value="H3TH_53EXO"/>
    <property type="match status" value="1"/>
</dbReference>
<comment type="function">
    <text evidence="15">In addition to polymerase activity, this DNA polymerase exhibits 3'-5' and 5'-3' exonuclease activity.</text>
</comment>
<feature type="region of interest" description="Disordered" evidence="18">
    <location>
        <begin position="1"/>
        <end position="25"/>
    </location>
</feature>
<evidence type="ECO:0000256" key="11">
    <source>
        <dbReference type="ARBA" id="ARBA00022932"/>
    </source>
</evidence>
<dbReference type="InterPro" id="IPR002298">
    <property type="entry name" value="DNA_polymerase_A"/>
</dbReference>
<dbReference type="Pfam" id="PF22619">
    <property type="entry name" value="DNA_polI_exo1"/>
    <property type="match status" value="1"/>
</dbReference>
<reference evidence="21 22" key="1">
    <citation type="submission" date="2019-10" db="EMBL/GenBank/DDBJ databases">
        <title>Streptomyces sp. nov., a novel actinobacterium isolated from alkaline environment.</title>
        <authorList>
            <person name="Golinska P."/>
        </authorList>
    </citation>
    <scope>NUCLEOTIDE SEQUENCE [LARGE SCALE GENOMIC DNA]</scope>
    <source>
        <strain evidence="21 22">OF1</strain>
    </source>
</reference>
<dbReference type="Gene3D" id="3.30.70.370">
    <property type="match status" value="1"/>
</dbReference>
<dbReference type="Pfam" id="PF00476">
    <property type="entry name" value="DNA_pol_A"/>
    <property type="match status" value="1"/>
</dbReference>
<dbReference type="SMART" id="SM00475">
    <property type="entry name" value="53EXOc"/>
    <property type="match status" value="1"/>
</dbReference>
<evidence type="ECO:0000256" key="15">
    <source>
        <dbReference type="ARBA" id="ARBA00053603"/>
    </source>
</evidence>
<feature type="domain" description="5'-3' exonuclease" evidence="19">
    <location>
        <begin position="27"/>
        <end position="287"/>
    </location>
</feature>
<dbReference type="FunFam" id="1.10.150.20:FF:000002">
    <property type="entry name" value="DNA polymerase I"/>
    <property type="match status" value="1"/>
</dbReference>
<evidence type="ECO:0000256" key="1">
    <source>
        <dbReference type="ARBA" id="ARBA00007705"/>
    </source>
</evidence>
<organism evidence="21 22">
    <name type="scientific">Streptomyces alkaliterrae</name>
    <dbReference type="NCBI Taxonomy" id="2213162"/>
    <lineage>
        <taxon>Bacteria</taxon>
        <taxon>Bacillati</taxon>
        <taxon>Actinomycetota</taxon>
        <taxon>Actinomycetes</taxon>
        <taxon>Kitasatosporales</taxon>
        <taxon>Streptomycetaceae</taxon>
        <taxon>Streptomyces</taxon>
    </lineage>
</organism>
<evidence type="ECO:0000256" key="9">
    <source>
        <dbReference type="ARBA" id="ARBA00022801"/>
    </source>
</evidence>
<dbReference type="GO" id="GO:0003677">
    <property type="term" value="F:DNA binding"/>
    <property type="evidence" value="ECO:0007669"/>
    <property type="project" value="UniProtKB-UniRule"/>
</dbReference>
<comment type="caution">
    <text evidence="21">The sequence shown here is derived from an EMBL/GenBank/DDBJ whole genome shotgun (WGS) entry which is preliminary data.</text>
</comment>
<sequence>MAQTASKKTESSASSASSASSGSTDGRRLLLMDGHSLAYRAFFALPAENFSTTTGQQTNAVYGFTSMLSNTLRDEAPTHFAVAFDVSRKTWRSEEYEEYKANRSKTPDEFRGQVELIGELLDAMRVKRFAIDGFEADDVIATLATQAAADGFEVLIVTGDRDAFQLVSDRVTVLYPTKGVSELTRFTPEKVREKYGLSPEQYPDFAALRGDPSDNLPGIPGVGEKTATKWINQFGSFAELVERVEEVKGKAGQNLRDHLESVKRNRRLTEMVRDVELPCGPAELERVPYDQEAVRGILDALEFRHANFRDRLFAADPGAAAEQAAEPAAGVEVEGRVLESGGLAVWLAEHGASPLGLVCVDDWKLGAGRVQEIALASAAGPACWFEPTGLSEQDEQEFARWCADAGRPKVLHNAKAVLRVFAEHGWSVAGVSMDTALAAYLVQPGRRSFALDALTTEFLGRELPQPASADGQLALGAEEEAQADALMGQARAVLDLGAAFNERLPEVGAAELLHDMELPTSALLARMERSGIAADVEWLRSLEQQFADAVQEAVRQAHASVGHEFNLGSPKQLQEVLFGELGLPKTKKTKTGYTTDADALAWLAAQTEHDLPVLMLRYREQAKLRTTVEGLIKTVAEDGRIHTTFSQTVAATGRLSSTDPNLQNVPVRTDEGRAIRRAFVVGEGYEALMTADYSQIELRVMAHLSQDKGLIEAFTSGEDLHTTVASQVFGVPAAQVDPEMRRKIKAMSYGLAYGLSAFGLSQQLGVGTDEARKLMDTFFERFGGVRDYLHHVVEEARAVGYTQTMLGRRRYLPDLNSDNRQRREMAERMALNAPIQGTAADIVKLAMLRVDEALTAQDLSSRLLLQVHDEIVLEIAPGERQAVEELVRREMAGAVRLSAPLDVSVGVGADWESAAH</sequence>
<keyword evidence="13 17" id="KW-0234">DNA repair</keyword>
<dbReference type="SMART" id="SM00279">
    <property type="entry name" value="HhH2"/>
    <property type="match status" value="1"/>
</dbReference>